<dbReference type="Pfam" id="PF00202">
    <property type="entry name" value="Aminotran_3"/>
    <property type="match status" value="1"/>
</dbReference>
<evidence type="ECO:0000256" key="4">
    <source>
        <dbReference type="ARBA" id="ARBA00008954"/>
    </source>
</evidence>
<name>A0A6L9S6C1_9ACTN</name>
<evidence type="ECO:0000256" key="9">
    <source>
        <dbReference type="ARBA" id="ARBA00022898"/>
    </source>
</evidence>
<dbReference type="InterPro" id="IPR015424">
    <property type="entry name" value="PyrdxlP-dep_Trfase"/>
</dbReference>
<evidence type="ECO:0000256" key="8">
    <source>
        <dbReference type="ARBA" id="ARBA00022679"/>
    </source>
</evidence>
<gene>
    <name evidence="18" type="primary">gabT</name>
    <name evidence="18" type="ORF">G1H10_08420</name>
</gene>
<dbReference type="InterPro" id="IPR049704">
    <property type="entry name" value="Aminotrans_3_PPA_site"/>
</dbReference>
<dbReference type="Gene3D" id="3.90.1150.10">
    <property type="entry name" value="Aspartate Aminotransferase, domain 1"/>
    <property type="match status" value="1"/>
</dbReference>
<dbReference type="Proteomes" id="UP000475214">
    <property type="component" value="Unassembled WGS sequence"/>
</dbReference>
<dbReference type="EMBL" id="JAAGOA010000005">
    <property type="protein sequence ID" value="NEE00194.1"/>
    <property type="molecule type" value="Genomic_DNA"/>
</dbReference>
<dbReference type="AlphaFoldDB" id="A0A6L9S6C1"/>
<comment type="catalytic activity">
    <reaction evidence="14">
        <text>4-aminobutanoate + 2-oxoglutarate = succinate semialdehyde + L-glutamate</text>
        <dbReference type="Rhea" id="RHEA:23352"/>
        <dbReference type="ChEBI" id="CHEBI:16810"/>
        <dbReference type="ChEBI" id="CHEBI:29985"/>
        <dbReference type="ChEBI" id="CHEBI:57706"/>
        <dbReference type="ChEBI" id="CHEBI:59888"/>
        <dbReference type="EC" id="2.6.1.19"/>
    </reaction>
</comment>
<dbReference type="CDD" id="cd00610">
    <property type="entry name" value="OAT_like"/>
    <property type="match status" value="1"/>
</dbReference>
<dbReference type="PANTHER" id="PTHR11986">
    <property type="entry name" value="AMINOTRANSFERASE CLASS III"/>
    <property type="match status" value="1"/>
</dbReference>
<dbReference type="NCBIfam" id="TIGR00700">
    <property type="entry name" value="GABAtrnsam"/>
    <property type="match status" value="1"/>
</dbReference>
<comment type="similarity">
    <text evidence="4 16">Belongs to the class-III pyridoxal-phosphate-dependent aminotransferase family.</text>
</comment>
<evidence type="ECO:0000256" key="11">
    <source>
        <dbReference type="ARBA" id="ARBA00030204"/>
    </source>
</evidence>
<proteinExistence type="inferred from homology"/>
<reference evidence="18 19" key="1">
    <citation type="submission" date="2020-02" db="EMBL/GenBank/DDBJ databases">
        <authorList>
            <person name="Li X.-J."/>
            <person name="Han X.-M."/>
        </authorList>
    </citation>
    <scope>NUCLEOTIDE SEQUENCE [LARGE SCALE GENOMIC DNA]</scope>
    <source>
        <strain evidence="18 19">CCTCC AB 2017055</strain>
    </source>
</reference>
<evidence type="ECO:0000256" key="15">
    <source>
        <dbReference type="ARBA" id="ARBA00050054"/>
    </source>
</evidence>
<evidence type="ECO:0000256" key="1">
    <source>
        <dbReference type="ARBA" id="ARBA00001750"/>
    </source>
</evidence>
<dbReference type="PROSITE" id="PS00600">
    <property type="entry name" value="AA_TRANSFER_CLASS_3"/>
    <property type="match status" value="1"/>
</dbReference>
<evidence type="ECO:0000256" key="2">
    <source>
        <dbReference type="ARBA" id="ARBA00001933"/>
    </source>
</evidence>
<dbReference type="InterPro" id="IPR004632">
    <property type="entry name" value="4NH2But_aminotransferase_bac"/>
</dbReference>
<dbReference type="GO" id="GO:0009448">
    <property type="term" value="P:gamma-aminobutyric acid metabolic process"/>
    <property type="evidence" value="ECO:0007669"/>
    <property type="project" value="InterPro"/>
</dbReference>
<evidence type="ECO:0000313" key="18">
    <source>
        <dbReference type="EMBL" id="NEE00194.1"/>
    </source>
</evidence>
<evidence type="ECO:0000256" key="16">
    <source>
        <dbReference type="RuleBase" id="RU003560"/>
    </source>
</evidence>
<keyword evidence="9 16" id="KW-0663">Pyridoxal phosphate</keyword>
<evidence type="ECO:0000256" key="3">
    <source>
        <dbReference type="ARBA" id="ARBA00005176"/>
    </source>
</evidence>
<keyword evidence="19" id="KW-1185">Reference proteome</keyword>
<sequence length="538" mass="57434">MPKSSGHSGWTGRRSSPSASHSAATLTLPAAPTGPEERCGRIDPRLRLIGRIIPRHRPRYLPTVLIKDPSRGIRPVVPVRAETTSRRVTAYGGRVDTPDQRRILRTAIPGPMSTELHRRRETSVADGFGVTLPVFVDRAGGGIIVDVDGNHLIDLASGIAVTSVGASAPAVVDRVRTQAQRFTHTCFMVTEYDGFVDVAEALNRLTPGDHPKKTALFTTGAEAVENAVKIARAATRRPAVVVLDHAYHGRTLLTMTMTAKNVPYKDGFGPYAPEVYRAPFPYPYRWPGCSRHAAEEALDRLRDIVLTQVGADRVAAIVVEPIQGEGGFIVPPPGYLPGLREFTRAHGILLVADEIQTGLARTGDMFACEHEGIVPDMICTAKALGGGMPLSAVTGRAELMDAVAAGGLGGTYAGNPVACAAALGALETIERENLVQRARAIETLAMPRLDDLRKTCPIVGDVRGRGAMLALELVRPDTTEPAPEVAKAIAARCHTDGVVALVCGTYGNVIRMLPPLTIDDALLQDGLDVLETNVRSLS</sequence>
<feature type="compositionally biased region" description="Low complexity" evidence="17">
    <location>
        <begin position="11"/>
        <end position="34"/>
    </location>
</feature>
<dbReference type="GO" id="GO:0030170">
    <property type="term" value="F:pyridoxal phosphate binding"/>
    <property type="evidence" value="ECO:0007669"/>
    <property type="project" value="InterPro"/>
</dbReference>
<protein>
    <recommendedName>
        <fullName evidence="12">(S)-3-amino-2-methylpropionate transaminase</fullName>
        <ecNumber evidence="6">2.6.1.19</ecNumber>
        <ecNumber evidence="5">2.6.1.22</ecNumber>
    </recommendedName>
    <alternativeName>
        <fullName evidence="13">GABA aminotransferase</fullName>
    </alternativeName>
    <alternativeName>
        <fullName evidence="11">Gamma-amino-N-butyrate transaminase</fullName>
    </alternativeName>
    <alternativeName>
        <fullName evidence="15">Glutamate:succinic semialdehyde transaminase</fullName>
    </alternativeName>
    <alternativeName>
        <fullName evidence="10">L-AIBAT</fullName>
    </alternativeName>
</protein>
<dbReference type="NCBIfam" id="NF004714">
    <property type="entry name" value="PRK06058.1"/>
    <property type="match status" value="1"/>
</dbReference>
<dbReference type="GO" id="GO:0042802">
    <property type="term" value="F:identical protein binding"/>
    <property type="evidence" value="ECO:0007669"/>
    <property type="project" value="TreeGrafter"/>
</dbReference>
<dbReference type="SUPFAM" id="SSF53383">
    <property type="entry name" value="PLP-dependent transferases"/>
    <property type="match status" value="1"/>
</dbReference>
<comment type="cofactor">
    <cofactor evidence="2">
        <name>pyridoxal 5'-phosphate</name>
        <dbReference type="ChEBI" id="CHEBI:597326"/>
    </cofactor>
</comment>
<dbReference type="Gene3D" id="3.40.640.10">
    <property type="entry name" value="Type I PLP-dependent aspartate aminotransferase-like (Major domain)"/>
    <property type="match status" value="1"/>
</dbReference>
<evidence type="ECO:0000256" key="5">
    <source>
        <dbReference type="ARBA" id="ARBA00012876"/>
    </source>
</evidence>
<dbReference type="GO" id="GO:0047298">
    <property type="term" value="F:(S)-3-amino-2-methylpropionate transaminase activity"/>
    <property type="evidence" value="ECO:0007669"/>
    <property type="project" value="UniProtKB-EC"/>
</dbReference>
<evidence type="ECO:0000256" key="12">
    <source>
        <dbReference type="ARBA" id="ARBA00030857"/>
    </source>
</evidence>
<evidence type="ECO:0000256" key="13">
    <source>
        <dbReference type="ARBA" id="ARBA00031787"/>
    </source>
</evidence>
<dbReference type="InterPro" id="IPR015421">
    <property type="entry name" value="PyrdxlP-dep_Trfase_major"/>
</dbReference>
<evidence type="ECO:0000256" key="7">
    <source>
        <dbReference type="ARBA" id="ARBA00022576"/>
    </source>
</evidence>
<dbReference type="EC" id="2.6.1.19" evidence="6"/>
<dbReference type="PANTHER" id="PTHR11986:SF58">
    <property type="entry name" value="LEUCINE_METHIONINE RACEMASE"/>
    <property type="match status" value="1"/>
</dbReference>
<evidence type="ECO:0000256" key="10">
    <source>
        <dbReference type="ARBA" id="ARBA00029760"/>
    </source>
</evidence>
<evidence type="ECO:0000256" key="6">
    <source>
        <dbReference type="ARBA" id="ARBA00012912"/>
    </source>
</evidence>
<comment type="pathway">
    <text evidence="3">Amino-acid degradation; 4-aminobutanoate degradation.</text>
</comment>
<evidence type="ECO:0000256" key="17">
    <source>
        <dbReference type="SAM" id="MobiDB-lite"/>
    </source>
</evidence>
<dbReference type="EC" id="2.6.1.22" evidence="5"/>
<dbReference type="InterPro" id="IPR015422">
    <property type="entry name" value="PyrdxlP-dep_Trfase_small"/>
</dbReference>
<keyword evidence="7 18" id="KW-0032">Aminotransferase</keyword>
<evidence type="ECO:0000313" key="19">
    <source>
        <dbReference type="Proteomes" id="UP000475214"/>
    </source>
</evidence>
<evidence type="ECO:0000256" key="14">
    <source>
        <dbReference type="ARBA" id="ARBA00048021"/>
    </source>
</evidence>
<organism evidence="18 19">
    <name type="scientific">Phytoactinopolyspora halotolerans</name>
    <dbReference type="NCBI Taxonomy" id="1981512"/>
    <lineage>
        <taxon>Bacteria</taxon>
        <taxon>Bacillati</taxon>
        <taxon>Actinomycetota</taxon>
        <taxon>Actinomycetes</taxon>
        <taxon>Jiangellales</taxon>
        <taxon>Jiangellaceae</taxon>
        <taxon>Phytoactinopolyspora</taxon>
    </lineage>
</organism>
<keyword evidence="8 18" id="KW-0808">Transferase</keyword>
<dbReference type="GO" id="GO:0034386">
    <property type="term" value="F:4-aminobutyrate:2-oxoglutarate transaminase activity"/>
    <property type="evidence" value="ECO:0007669"/>
    <property type="project" value="UniProtKB-EC"/>
</dbReference>
<dbReference type="FunFam" id="3.40.640.10:FF:000013">
    <property type="entry name" value="4-aminobutyrate aminotransferase"/>
    <property type="match status" value="1"/>
</dbReference>
<feature type="region of interest" description="Disordered" evidence="17">
    <location>
        <begin position="1"/>
        <end position="39"/>
    </location>
</feature>
<comment type="caution">
    <text evidence="18">The sequence shown here is derived from an EMBL/GenBank/DDBJ whole genome shotgun (WGS) entry which is preliminary data.</text>
</comment>
<comment type="catalytic activity">
    <reaction evidence="1">
        <text>(S)-3-amino-2-methylpropanoate + 2-oxoglutarate = 2-methyl-3-oxopropanoate + L-glutamate</text>
        <dbReference type="Rhea" id="RHEA:13993"/>
        <dbReference type="ChEBI" id="CHEBI:16810"/>
        <dbReference type="ChEBI" id="CHEBI:29985"/>
        <dbReference type="ChEBI" id="CHEBI:57700"/>
        <dbReference type="ChEBI" id="CHEBI:58655"/>
        <dbReference type="EC" id="2.6.1.22"/>
    </reaction>
</comment>
<accession>A0A6L9S6C1</accession>
<dbReference type="InterPro" id="IPR005814">
    <property type="entry name" value="Aminotrans_3"/>
</dbReference>
<dbReference type="InterPro" id="IPR050103">
    <property type="entry name" value="Class-III_PLP-dep_AT"/>
</dbReference>